<dbReference type="Proteomes" id="UP000002588">
    <property type="component" value="Chromosome"/>
</dbReference>
<evidence type="ECO:0000256" key="1">
    <source>
        <dbReference type="PIRNR" id="PIRNR006162"/>
    </source>
</evidence>
<dbReference type="Pfam" id="PF04608">
    <property type="entry name" value="PgpA"/>
    <property type="match status" value="1"/>
</dbReference>
<proteinExistence type="predicted"/>
<evidence type="ECO:0000256" key="2">
    <source>
        <dbReference type="SAM" id="Phobius"/>
    </source>
</evidence>
<evidence type="ECO:0000313" key="5">
    <source>
        <dbReference type="Proteomes" id="UP000002588"/>
    </source>
</evidence>
<dbReference type="EC" id="3.1.3.27" evidence="1"/>
<dbReference type="RefSeq" id="WP_011764244.1">
    <property type="nucleotide sequence ID" value="NC_008702.1"/>
</dbReference>
<evidence type="ECO:0000313" key="4">
    <source>
        <dbReference type="EMBL" id="CAL93126.1"/>
    </source>
</evidence>
<sequence>MRPTLRLLLSHPAHFISLGFGAGLSPRAPGTVGTLLGWALFPLLHAPLADGVFLALLVALFVAGILATERTGRALGVSDHGGIVWDEIVAIWLVLLLTPATLAWQAAAVALFRFFDIVKPPPVSWADRRFKGGFGVMLDDLIAAGYTLLVLAALVRLLGA</sequence>
<dbReference type="eggNOG" id="COG1267">
    <property type="taxonomic scope" value="Bacteria"/>
</dbReference>
<dbReference type="EMBL" id="AM406670">
    <property type="protein sequence ID" value="CAL93126.1"/>
    <property type="molecule type" value="Genomic_DNA"/>
</dbReference>
<keyword evidence="1" id="KW-0479">Metal-binding</keyword>
<protein>
    <recommendedName>
        <fullName evidence="1">Phosphatidylglycerophosphatase A</fullName>
        <ecNumber evidence="1">3.1.3.27</ecNumber>
    </recommendedName>
    <alternativeName>
        <fullName evidence="1">Phosphatidylglycerolphosphate phosphatase A</fullName>
    </alternativeName>
</protein>
<evidence type="ECO:0000259" key="3">
    <source>
        <dbReference type="Pfam" id="PF04608"/>
    </source>
</evidence>
<accession>A1K2S1</accession>
<dbReference type="GO" id="GO:0006655">
    <property type="term" value="P:phosphatidylglycerol biosynthetic process"/>
    <property type="evidence" value="ECO:0007669"/>
    <property type="project" value="UniProtKB-UniPathway"/>
</dbReference>
<keyword evidence="1" id="KW-0443">Lipid metabolism</keyword>
<feature type="domain" description="YutG/PgpA" evidence="3">
    <location>
        <begin position="16"/>
        <end position="154"/>
    </location>
</feature>
<dbReference type="KEGG" id="azo:azo0509"/>
<dbReference type="STRING" id="62928.azo0509"/>
<dbReference type="InterPro" id="IPR036681">
    <property type="entry name" value="PgpA-like_sf"/>
</dbReference>
<dbReference type="UniPathway" id="UPA00084">
    <property type="reaction ID" value="UER00504"/>
</dbReference>
<keyword evidence="1" id="KW-0595">Phospholipid degradation</keyword>
<keyword evidence="1 2" id="KW-0472">Membrane</keyword>
<keyword evidence="1" id="KW-0460">Magnesium</keyword>
<reference evidence="4 5" key="1">
    <citation type="journal article" date="2006" name="Nat. Biotechnol.">
        <title>Complete genome of the mutualistic, N2-fixing grass endophyte Azoarcus sp. strain BH72.</title>
        <authorList>
            <person name="Krause A."/>
            <person name="Ramakumar A."/>
            <person name="Bartels D."/>
            <person name="Battistoni F."/>
            <person name="Bekel T."/>
            <person name="Boch J."/>
            <person name="Boehm M."/>
            <person name="Friedrich F."/>
            <person name="Hurek T."/>
            <person name="Krause L."/>
            <person name="Linke B."/>
            <person name="McHardy A.C."/>
            <person name="Sarkar A."/>
            <person name="Schneiker S."/>
            <person name="Syed A.A."/>
            <person name="Thauer R."/>
            <person name="Vorhoelter F.-J."/>
            <person name="Weidner S."/>
            <person name="Puehler A."/>
            <person name="Reinhold-Hurek B."/>
            <person name="Kaiser O."/>
            <person name="Goesmann A."/>
        </authorList>
    </citation>
    <scope>NUCLEOTIDE SEQUENCE [LARGE SCALE GENOMIC DNA]</scope>
    <source>
        <strain evidence="4 5">BH72</strain>
    </source>
</reference>
<comment type="subcellular location">
    <subcellularLocation>
        <location evidence="1">Cell inner membrane</location>
        <topology evidence="1">Multi-pass membrane protein</topology>
    </subcellularLocation>
</comment>
<dbReference type="PIRSF" id="PIRSF006162">
    <property type="entry name" value="PgpA"/>
    <property type="match status" value="1"/>
</dbReference>
<name>A1K2S1_AZOSB</name>
<dbReference type="HOGENOM" id="CLU_103734_0_1_4"/>
<dbReference type="AlphaFoldDB" id="A1K2S1"/>
<dbReference type="GO" id="GO:0005886">
    <property type="term" value="C:plasma membrane"/>
    <property type="evidence" value="ECO:0007669"/>
    <property type="project" value="UniProtKB-SubCell"/>
</dbReference>
<dbReference type="InterPro" id="IPR007686">
    <property type="entry name" value="YutG/PgpA"/>
</dbReference>
<keyword evidence="5" id="KW-1185">Reference proteome</keyword>
<keyword evidence="1 2" id="KW-0812">Transmembrane</keyword>
<dbReference type="GO" id="GO:0009395">
    <property type="term" value="P:phospholipid catabolic process"/>
    <property type="evidence" value="ECO:0007669"/>
    <property type="project" value="UniProtKB-KW"/>
</dbReference>
<dbReference type="GO" id="GO:0046872">
    <property type="term" value="F:metal ion binding"/>
    <property type="evidence" value="ECO:0007669"/>
    <property type="project" value="UniProtKB-KW"/>
</dbReference>
<dbReference type="PANTHER" id="PTHR36305">
    <property type="entry name" value="PHOSPHATIDYLGLYCEROPHOSPHATASE A"/>
    <property type="match status" value="1"/>
</dbReference>
<feature type="transmembrane region" description="Helical" evidence="2">
    <location>
        <begin position="89"/>
        <end position="115"/>
    </location>
</feature>
<gene>
    <name evidence="4" type="ordered locus">azo0509</name>
</gene>
<keyword evidence="2" id="KW-1133">Transmembrane helix</keyword>
<comment type="pathway">
    <text evidence="1">Phospholipid metabolism; phosphatidylglycerol biosynthesis; phosphatidylglycerol from CDP-diacylglycerol: step 2/2.</text>
</comment>
<keyword evidence="1" id="KW-1208">Phospholipid metabolism</keyword>
<keyword evidence="1 4" id="KW-0378">Hydrolase</keyword>
<comment type="cofactor">
    <cofactor evidence="1">
        <name>Mg(2+)</name>
        <dbReference type="ChEBI" id="CHEBI:18420"/>
    </cofactor>
</comment>
<keyword evidence="1" id="KW-1003">Cell membrane</keyword>
<comment type="catalytic activity">
    <reaction evidence="1">
        <text>a 1,2-diacyl-sn-glycero-3-phospho-(1'-sn-glycero-3'-phosphate) + H2O = a 1,2-diacyl-sn-glycero-3-phospho-(1'-sn-glycerol) + phosphate</text>
        <dbReference type="Rhea" id="RHEA:33751"/>
        <dbReference type="ChEBI" id="CHEBI:15377"/>
        <dbReference type="ChEBI" id="CHEBI:43474"/>
        <dbReference type="ChEBI" id="CHEBI:60110"/>
        <dbReference type="ChEBI" id="CHEBI:64716"/>
        <dbReference type="EC" id="3.1.3.27"/>
    </reaction>
</comment>
<feature type="transmembrane region" description="Helical" evidence="2">
    <location>
        <begin position="51"/>
        <end position="68"/>
    </location>
</feature>
<organism evidence="4 5">
    <name type="scientific">Azoarcus sp. (strain BH72)</name>
    <dbReference type="NCBI Taxonomy" id="418699"/>
    <lineage>
        <taxon>Bacteria</taxon>
        <taxon>Pseudomonadati</taxon>
        <taxon>Pseudomonadota</taxon>
        <taxon>Betaproteobacteria</taxon>
        <taxon>Rhodocyclales</taxon>
        <taxon>Zoogloeaceae</taxon>
        <taxon>Azoarcus</taxon>
    </lineage>
</organism>
<keyword evidence="1" id="KW-0442">Lipid degradation</keyword>
<comment type="function">
    <text evidence="1">Lipid phosphatase which dephosphorylates phosphatidylglycerophosphate (PGP) to phosphatidylglycerol (PG).</text>
</comment>
<feature type="transmembrane region" description="Helical" evidence="2">
    <location>
        <begin position="141"/>
        <end position="159"/>
    </location>
</feature>
<keyword evidence="1" id="KW-0997">Cell inner membrane</keyword>
<dbReference type="PANTHER" id="PTHR36305:SF1">
    <property type="entry name" value="PHOSPHATIDYLGLYCEROPHOSPHATASE A"/>
    <property type="match status" value="1"/>
</dbReference>
<dbReference type="CDD" id="cd06971">
    <property type="entry name" value="PgpA"/>
    <property type="match status" value="1"/>
</dbReference>
<dbReference type="SUPFAM" id="SSF101307">
    <property type="entry name" value="YutG-like"/>
    <property type="match status" value="1"/>
</dbReference>
<dbReference type="GO" id="GO:0008962">
    <property type="term" value="F:phosphatidylglycerophosphatase activity"/>
    <property type="evidence" value="ECO:0007669"/>
    <property type="project" value="UniProtKB-EC"/>
</dbReference>
<dbReference type="InterPro" id="IPR026037">
    <property type="entry name" value="PgpA"/>
</dbReference>